<keyword evidence="3" id="KW-1185">Reference proteome</keyword>
<dbReference type="InterPro" id="IPR016193">
    <property type="entry name" value="Cytidine_deaminase-like"/>
</dbReference>
<comment type="caution">
    <text evidence="2">The sequence shown here is derived from an EMBL/GenBank/DDBJ whole genome shotgun (WGS) entry which is preliminary data.</text>
</comment>
<gene>
    <name evidence="2" type="ORF">BKA67DRAFT_656731</name>
</gene>
<dbReference type="AlphaFoldDB" id="A0A9P8UUE8"/>
<sequence>MAAAVDGNTSATEEPASQPAEFPDARDDSDLGDPQDPDDSDYYDSTHVFHYQGLYSLIESHNRPYVSDTRDAAPYNDIPTRSQHNAMQRAAWRELENQALVDPSIPEALFNPPRTSVRVLVAAWPRRQHFCCACDLPEDLPTVVVRAPAGSETGVTKGLLLQKLGEALYGRDAATAQLGGEQENTDDGHVIGQETDRPVVQHFTHMERDSYLLGTGACLLFGIPRVVVGENKSWLGGEEYLKKRGVEVVVMDDKNCIELMEKFIREKPDIW</sequence>
<evidence type="ECO:0000256" key="1">
    <source>
        <dbReference type="SAM" id="MobiDB-lite"/>
    </source>
</evidence>
<dbReference type="Proteomes" id="UP000758603">
    <property type="component" value="Unassembled WGS sequence"/>
</dbReference>
<dbReference type="EMBL" id="JAGPXC010000002">
    <property type="protein sequence ID" value="KAH6658543.1"/>
    <property type="molecule type" value="Genomic_DNA"/>
</dbReference>
<dbReference type="GO" id="GO:0003824">
    <property type="term" value="F:catalytic activity"/>
    <property type="evidence" value="ECO:0007669"/>
    <property type="project" value="InterPro"/>
</dbReference>
<evidence type="ECO:0000313" key="3">
    <source>
        <dbReference type="Proteomes" id="UP000758603"/>
    </source>
</evidence>
<evidence type="ECO:0000313" key="2">
    <source>
        <dbReference type="EMBL" id="KAH6658543.1"/>
    </source>
</evidence>
<accession>A0A9P8UUE8</accession>
<dbReference type="OrthoDB" id="408702at2759"/>
<organism evidence="2 3">
    <name type="scientific">Truncatella angustata</name>
    <dbReference type="NCBI Taxonomy" id="152316"/>
    <lineage>
        <taxon>Eukaryota</taxon>
        <taxon>Fungi</taxon>
        <taxon>Dikarya</taxon>
        <taxon>Ascomycota</taxon>
        <taxon>Pezizomycotina</taxon>
        <taxon>Sordariomycetes</taxon>
        <taxon>Xylariomycetidae</taxon>
        <taxon>Amphisphaeriales</taxon>
        <taxon>Sporocadaceae</taxon>
        <taxon>Truncatella</taxon>
    </lineage>
</organism>
<dbReference type="RefSeq" id="XP_045962777.1">
    <property type="nucleotide sequence ID" value="XM_046106994.1"/>
</dbReference>
<reference evidence="2" key="1">
    <citation type="journal article" date="2021" name="Nat. Commun.">
        <title>Genetic determinants of endophytism in the Arabidopsis root mycobiome.</title>
        <authorList>
            <person name="Mesny F."/>
            <person name="Miyauchi S."/>
            <person name="Thiergart T."/>
            <person name="Pickel B."/>
            <person name="Atanasova L."/>
            <person name="Karlsson M."/>
            <person name="Huettel B."/>
            <person name="Barry K.W."/>
            <person name="Haridas S."/>
            <person name="Chen C."/>
            <person name="Bauer D."/>
            <person name="Andreopoulos W."/>
            <person name="Pangilinan J."/>
            <person name="LaButti K."/>
            <person name="Riley R."/>
            <person name="Lipzen A."/>
            <person name="Clum A."/>
            <person name="Drula E."/>
            <person name="Henrissat B."/>
            <person name="Kohler A."/>
            <person name="Grigoriev I.V."/>
            <person name="Martin F.M."/>
            <person name="Hacquard S."/>
        </authorList>
    </citation>
    <scope>NUCLEOTIDE SEQUENCE</scope>
    <source>
        <strain evidence="2">MPI-SDFR-AT-0073</strain>
    </source>
</reference>
<dbReference type="GeneID" id="70135885"/>
<dbReference type="SUPFAM" id="SSF53927">
    <property type="entry name" value="Cytidine deaminase-like"/>
    <property type="match status" value="1"/>
</dbReference>
<name>A0A9P8UUE8_9PEZI</name>
<feature type="region of interest" description="Disordered" evidence="1">
    <location>
        <begin position="1"/>
        <end position="43"/>
    </location>
</feature>
<protein>
    <submittedName>
        <fullName evidence="2">Uncharacterized protein</fullName>
    </submittedName>
</protein>
<dbReference type="GO" id="GO:0006139">
    <property type="term" value="P:nucleobase-containing compound metabolic process"/>
    <property type="evidence" value="ECO:0007669"/>
    <property type="project" value="UniProtKB-ARBA"/>
</dbReference>
<proteinExistence type="predicted"/>
<feature type="compositionally biased region" description="Acidic residues" evidence="1">
    <location>
        <begin position="30"/>
        <end position="42"/>
    </location>
</feature>
<dbReference type="Gene3D" id="3.40.140.10">
    <property type="entry name" value="Cytidine Deaminase, domain 2"/>
    <property type="match status" value="1"/>
</dbReference>